<name>A0AAW1P3H7_9CHLO</name>
<feature type="transmembrane region" description="Helical" evidence="1">
    <location>
        <begin position="125"/>
        <end position="143"/>
    </location>
</feature>
<evidence type="ECO:0000313" key="3">
    <source>
        <dbReference type="Proteomes" id="UP001465755"/>
    </source>
</evidence>
<evidence type="ECO:0000256" key="1">
    <source>
        <dbReference type="SAM" id="Phobius"/>
    </source>
</evidence>
<organism evidence="2 3">
    <name type="scientific">Symbiochloris irregularis</name>
    <dbReference type="NCBI Taxonomy" id="706552"/>
    <lineage>
        <taxon>Eukaryota</taxon>
        <taxon>Viridiplantae</taxon>
        <taxon>Chlorophyta</taxon>
        <taxon>core chlorophytes</taxon>
        <taxon>Trebouxiophyceae</taxon>
        <taxon>Trebouxiales</taxon>
        <taxon>Trebouxiaceae</taxon>
        <taxon>Symbiochloris</taxon>
    </lineage>
</organism>
<keyword evidence="1" id="KW-0812">Transmembrane</keyword>
<reference evidence="2 3" key="1">
    <citation type="journal article" date="2024" name="Nat. Commun.">
        <title>Phylogenomics reveals the evolutionary origins of lichenization in chlorophyte algae.</title>
        <authorList>
            <person name="Puginier C."/>
            <person name="Libourel C."/>
            <person name="Otte J."/>
            <person name="Skaloud P."/>
            <person name="Haon M."/>
            <person name="Grisel S."/>
            <person name="Petersen M."/>
            <person name="Berrin J.G."/>
            <person name="Delaux P.M."/>
            <person name="Dal Grande F."/>
            <person name="Keller J."/>
        </authorList>
    </citation>
    <scope>NUCLEOTIDE SEQUENCE [LARGE SCALE GENOMIC DNA]</scope>
    <source>
        <strain evidence="2 3">SAG 2036</strain>
    </source>
</reference>
<dbReference type="EMBL" id="JALJOQ010000055">
    <property type="protein sequence ID" value="KAK9803837.1"/>
    <property type="molecule type" value="Genomic_DNA"/>
</dbReference>
<sequence length="155" mass="17006">MDPGGYANLDGREESLRTLTGGRSWLKMLVRVVAAMILLFLLDLVWIKGLAPLLGLDYFGVVEAVQGASLAGRPIGLVAYIAMGYGLATMASGYAEGARLGFVLYVIFDFTSTFMYHAWTIKVALLDTVWGTLLFTLIGGLLNELERIPQYHRLD</sequence>
<dbReference type="AlphaFoldDB" id="A0AAW1P3H7"/>
<feature type="transmembrane region" description="Helical" evidence="1">
    <location>
        <begin position="67"/>
        <end position="88"/>
    </location>
</feature>
<comment type="caution">
    <text evidence="2">The sequence shown here is derived from an EMBL/GenBank/DDBJ whole genome shotgun (WGS) entry which is preliminary data.</text>
</comment>
<gene>
    <name evidence="2" type="ORF">WJX73_005833</name>
</gene>
<proteinExistence type="predicted"/>
<keyword evidence="1" id="KW-1133">Transmembrane helix</keyword>
<feature type="transmembrane region" description="Helical" evidence="1">
    <location>
        <begin position="100"/>
        <end position="119"/>
    </location>
</feature>
<protein>
    <submittedName>
        <fullName evidence="2">Uncharacterized protein</fullName>
    </submittedName>
</protein>
<feature type="transmembrane region" description="Helical" evidence="1">
    <location>
        <begin position="28"/>
        <end position="47"/>
    </location>
</feature>
<keyword evidence="3" id="KW-1185">Reference proteome</keyword>
<accession>A0AAW1P3H7</accession>
<dbReference type="Proteomes" id="UP001465755">
    <property type="component" value="Unassembled WGS sequence"/>
</dbReference>
<evidence type="ECO:0000313" key="2">
    <source>
        <dbReference type="EMBL" id="KAK9803837.1"/>
    </source>
</evidence>
<keyword evidence="1" id="KW-0472">Membrane</keyword>